<protein>
    <submittedName>
        <fullName evidence="7">Myb-like DNA-binding domain-containing protein</fullName>
    </submittedName>
</protein>
<dbReference type="InterPro" id="IPR051575">
    <property type="entry name" value="Myb-like_DNA-bd"/>
</dbReference>
<evidence type="ECO:0000256" key="4">
    <source>
        <dbReference type="ARBA" id="ARBA00023242"/>
    </source>
</evidence>
<organism evidence="7">
    <name type="scientific">Trepomonas sp. PC1</name>
    <dbReference type="NCBI Taxonomy" id="1076344"/>
    <lineage>
        <taxon>Eukaryota</taxon>
        <taxon>Metamonada</taxon>
        <taxon>Diplomonadida</taxon>
        <taxon>Hexamitidae</taxon>
        <taxon>Hexamitinae</taxon>
        <taxon>Trepomonas</taxon>
    </lineage>
</organism>
<dbReference type="GO" id="GO:0042796">
    <property type="term" value="P:snRNA transcription by RNA polymerase III"/>
    <property type="evidence" value="ECO:0007669"/>
    <property type="project" value="TreeGrafter"/>
</dbReference>
<accession>A0A146K1P4</accession>
<dbReference type="PROSITE" id="PS50090">
    <property type="entry name" value="MYB_LIKE"/>
    <property type="match status" value="2"/>
</dbReference>
<proteinExistence type="predicted"/>
<evidence type="ECO:0000259" key="6">
    <source>
        <dbReference type="PROSITE" id="PS51294"/>
    </source>
</evidence>
<evidence type="ECO:0000256" key="1">
    <source>
        <dbReference type="ARBA" id="ARBA00023015"/>
    </source>
</evidence>
<dbReference type="Pfam" id="PF13921">
    <property type="entry name" value="Myb_DNA-bind_6"/>
    <property type="match status" value="1"/>
</dbReference>
<dbReference type="GO" id="GO:0000978">
    <property type="term" value="F:RNA polymerase II cis-regulatory region sequence-specific DNA binding"/>
    <property type="evidence" value="ECO:0007669"/>
    <property type="project" value="TreeGrafter"/>
</dbReference>
<evidence type="ECO:0000256" key="3">
    <source>
        <dbReference type="ARBA" id="ARBA00023163"/>
    </source>
</evidence>
<keyword evidence="3" id="KW-0804">Transcription</keyword>
<dbReference type="AlphaFoldDB" id="A0A146K1P4"/>
<dbReference type="GO" id="GO:0001006">
    <property type="term" value="F:RNA polymerase III type 3 promoter sequence-specific DNA binding"/>
    <property type="evidence" value="ECO:0007669"/>
    <property type="project" value="TreeGrafter"/>
</dbReference>
<gene>
    <name evidence="7" type="ORF">TPC1_17742</name>
</gene>
<dbReference type="CDD" id="cd00167">
    <property type="entry name" value="SANT"/>
    <property type="match status" value="2"/>
</dbReference>
<keyword evidence="2 7" id="KW-0238">DNA-binding</keyword>
<keyword evidence="1" id="KW-0805">Transcription regulation</keyword>
<dbReference type="EMBL" id="GDID01005766">
    <property type="protein sequence ID" value="JAP90840.1"/>
    <property type="molecule type" value="Transcribed_RNA"/>
</dbReference>
<reference evidence="7" key="1">
    <citation type="submission" date="2015-07" db="EMBL/GenBank/DDBJ databases">
        <title>Adaptation to a free-living lifestyle via gene acquisitions in the diplomonad Trepomonas sp. PC1.</title>
        <authorList>
            <person name="Xu F."/>
            <person name="Jerlstrom-Hultqvist J."/>
            <person name="Kolisko M."/>
            <person name="Simpson A.G.B."/>
            <person name="Roger A.J."/>
            <person name="Svard S.G."/>
            <person name="Andersson J.O."/>
        </authorList>
    </citation>
    <scope>NUCLEOTIDE SEQUENCE</scope>
    <source>
        <strain evidence="7">PC1</strain>
    </source>
</reference>
<evidence type="ECO:0000259" key="5">
    <source>
        <dbReference type="PROSITE" id="PS50090"/>
    </source>
</evidence>
<dbReference type="GO" id="GO:0042795">
    <property type="term" value="P:snRNA transcription by RNA polymerase II"/>
    <property type="evidence" value="ECO:0007669"/>
    <property type="project" value="TreeGrafter"/>
</dbReference>
<name>A0A146K1P4_9EUKA</name>
<dbReference type="GO" id="GO:0019185">
    <property type="term" value="C:snRNA-activating protein complex"/>
    <property type="evidence" value="ECO:0007669"/>
    <property type="project" value="TreeGrafter"/>
</dbReference>
<feature type="domain" description="Myb-like" evidence="5">
    <location>
        <begin position="50"/>
        <end position="101"/>
    </location>
</feature>
<evidence type="ECO:0000313" key="7">
    <source>
        <dbReference type="EMBL" id="JAP90840.1"/>
    </source>
</evidence>
<feature type="domain" description="HTH myb-type" evidence="6">
    <location>
        <begin position="1"/>
        <end position="53"/>
    </location>
</feature>
<dbReference type="SMART" id="SM00717">
    <property type="entry name" value="SANT"/>
    <property type="match status" value="2"/>
</dbReference>
<dbReference type="InterPro" id="IPR009057">
    <property type="entry name" value="Homeodomain-like_sf"/>
</dbReference>
<dbReference type="PANTHER" id="PTHR46621">
    <property type="entry name" value="SNRNA-ACTIVATING PROTEIN COMPLEX SUBUNIT 4"/>
    <property type="match status" value="1"/>
</dbReference>
<keyword evidence="4" id="KW-0539">Nucleus</keyword>
<dbReference type="InterPro" id="IPR017930">
    <property type="entry name" value="Myb_dom"/>
</dbReference>
<dbReference type="SUPFAM" id="SSF46689">
    <property type="entry name" value="Homeodomain-like"/>
    <property type="match status" value="2"/>
</dbReference>
<evidence type="ECO:0000256" key="2">
    <source>
        <dbReference type="ARBA" id="ARBA00023125"/>
    </source>
</evidence>
<dbReference type="InterPro" id="IPR001005">
    <property type="entry name" value="SANT/Myb"/>
</dbReference>
<dbReference type="PROSITE" id="PS51294">
    <property type="entry name" value="HTH_MYB"/>
    <property type="match status" value="1"/>
</dbReference>
<dbReference type="Gene3D" id="1.10.10.60">
    <property type="entry name" value="Homeodomain-like"/>
    <property type="match status" value="2"/>
</dbReference>
<dbReference type="PANTHER" id="PTHR46621:SF1">
    <property type="entry name" value="SNRNA-ACTIVATING PROTEIN COMPLEX SUBUNIT 4"/>
    <property type="match status" value="1"/>
</dbReference>
<feature type="non-terminal residue" evidence="7">
    <location>
        <position position="189"/>
    </location>
</feature>
<feature type="domain" description="Myb-like" evidence="5">
    <location>
        <begin position="1"/>
        <end position="49"/>
    </location>
</feature>
<sequence length="189" mass="22620">MWNEKDDQDLISYTQKYTEKNGKINWDKVAFHFPNRTRVQVKAHFTNNLKTKPTYQKWTVEECQMMIVAVQNHGKDWDLIKEKYFPNRTKGQLYIKYKAIMQERTHQIEIMQKLHNKQIDEVKKMPKDDLESAKVKIDLMSNRLKVRNGQKLEAPNQWDMQLGVDKIDPAEAILLQSYDDFNMDKLKQD</sequence>